<dbReference type="AlphaFoldDB" id="A0A8X8ZV91"/>
<dbReference type="PANTHER" id="PTHR33404">
    <property type="entry name" value="CELL DIVISION TOPOLOGICAL SPECIFICITY FACTOR HOMOLOG, CHLOROPLASTIC"/>
    <property type="match status" value="1"/>
</dbReference>
<sequence length="222" mass="24630">MATALSSILPLTAHSSLSASTFNNPPSSLWLTTQFLRPFAPSLRTTSPFSPNSPPSSVNVPSAAAVEGGQQSGDISMSIDVLKRFIDLNSGSWKGSLHDADNAFLVDILQQFDCNGNLLYKISTKLAASSYGENELMSLIQSLYIRQPPLSPEDEPEWFEYKIKETNMFTVDKYQQIGFFPKEKAFALRYQTAGMLETALRKGVLGEDDIGEEFPRCVLRYR</sequence>
<reference evidence="2" key="2">
    <citation type="submission" date="2020-08" db="EMBL/GenBank/DDBJ databases">
        <title>Plant Genome Project.</title>
        <authorList>
            <person name="Zhang R.-G."/>
        </authorList>
    </citation>
    <scope>NUCLEOTIDE SEQUENCE</scope>
    <source>
        <strain evidence="2">Huo1</strain>
        <tissue evidence="2">Leaf</tissue>
    </source>
</reference>
<organism evidence="2">
    <name type="scientific">Salvia splendens</name>
    <name type="common">Scarlet sage</name>
    <dbReference type="NCBI Taxonomy" id="180675"/>
    <lineage>
        <taxon>Eukaryota</taxon>
        <taxon>Viridiplantae</taxon>
        <taxon>Streptophyta</taxon>
        <taxon>Embryophyta</taxon>
        <taxon>Tracheophyta</taxon>
        <taxon>Spermatophyta</taxon>
        <taxon>Magnoliopsida</taxon>
        <taxon>eudicotyledons</taxon>
        <taxon>Gunneridae</taxon>
        <taxon>Pentapetalae</taxon>
        <taxon>asterids</taxon>
        <taxon>lamiids</taxon>
        <taxon>Lamiales</taxon>
        <taxon>Lamiaceae</taxon>
        <taxon>Nepetoideae</taxon>
        <taxon>Mentheae</taxon>
        <taxon>Salviinae</taxon>
        <taxon>Salvia</taxon>
        <taxon>Salvia subgen. Calosphace</taxon>
        <taxon>core Calosphace</taxon>
    </lineage>
</organism>
<evidence type="ECO:0000313" key="2">
    <source>
        <dbReference type="EMBL" id="KAG6418213.1"/>
    </source>
</evidence>
<dbReference type="Proteomes" id="UP000298416">
    <property type="component" value="Unassembled WGS sequence"/>
</dbReference>
<dbReference type="InterPro" id="IPR012674">
    <property type="entry name" value="Calycin"/>
</dbReference>
<keyword evidence="3" id="KW-1185">Reference proteome</keyword>
<dbReference type="PANTHER" id="PTHR33404:SF3">
    <property type="entry name" value="NMDA RECEPTOR SUBUNIT EPSILON-1, PUTATIVE (DUF3598)-RELATED"/>
    <property type="match status" value="1"/>
</dbReference>
<reference evidence="2" key="1">
    <citation type="submission" date="2018-01" db="EMBL/GenBank/DDBJ databases">
        <authorList>
            <person name="Mao J.F."/>
        </authorList>
    </citation>
    <scope>NUCLEOTIDE SEQUENCE</scope>
    <source>
        <strain evidence="2">Huo1</strain>
        <tissue evidence="2">Leaf</tissue>
    </source>
</reference>
<gene>
    <name evidence="2" type="ORF">SASPL_120413</name>
</gene>
<evidence type="ECO:0000313" key="3">
    <source>
        <dbReference type="Proteomes" id="UP000298416"/>
    </source>
</evidence>
<feature type="region of interest" description="Disordered" evidence="1">
    <location>
        <begin position="46"/>
        <end position="65"/>
    </location>
</feature>
<proteinExistence type="predicted"/>
<protein>
    <submittedName>
        <fullName evidence="2">Uncharacterized protein</fullName>
    </submittedName>
</protein>
<feature type="compositionally biased region" description="Low complexity" evidence="1">
    <location>
        <begin position="47"/>
        <end position="65"/>
    </location>
</feature>
<dbReference type="SUPFAM" id="SSF50814">
    <property type="entry name" value="Lipocalins"/>
    <property type="match status" value="1"/>
</dbReference>
<dbReference type="GO" id="GO:0010020">
    <property type="term" value="P:chloroplast fission"/>
    <property type="evidence" value="ECO:0007669"/>
    <property type="project" value="TreeGrafter"/>
</dbReference>
<evidence type="ECO:0000256" key="1">
    <source>
        <dbReference type="SAM" id="MobiDB-lite"/>
    </source>
</evidence>
<dbReference type="EMBL" id="PNBA02000007">
    <property type="protein sequence ID" value="KAG6418213.1"/>
    <property type="molecule type" value="Genomic_DNA"/>
</dbReference>
<name>A0A8X8ZV91_SALSN</name>
<accession>A0A8X8ZV91</accession>
<comment type="caution">
    <text evidence="2">The sequence shown here is derived from an EMBL/GenBank/DDBJ whole genome shotgun (WGS) entry which is preliminary data.</text>
</comment>